<dbReference type="GO" id="GO:0007040">
    <property type="term" value="P:lysosome organization"/>
    <property type="evidence" value="ECO:0007669"/>
    <property type="project" value="TreeGrafter"/>
</dbReference>
<dbReference type="GO" id="GO:0008270">
    <property type="term" value="F:zinc ion binding"/>
    <property type="evidence" value="ECO:0007669"/>
    <property type="project" value="UniProtKB-KW"/>
</dbReference>
<evidence type="ECO:0000256" key="9">
    <source>
        <dbReference type="SAM" id="MobiDB-lite"/>
    </source>
</evidence>
<evidence type="ECO:0000256" key="8">
    <source>
        <dbReference type="PROSITE-ProRule" id="PRU01006"/>
    </source>
</evidence>
<organism evidence="12 13">
    <name type="scientific">Tropilaelaps mercedesae</name>
    <dbReference type="NCBI Taxonomy" id="418985"/>
    <lineage>
        <taxon>Eukaryota</taxon>
        <taxon>Metazoa</taxon>
        <taxon>Ecdysozoa</taxon>
        <taxon>Arthropoda</taxon>
        <taxon>Chelicerata</taxon>
        <taxon>Arachnida</taxon>
        <taxon>Acari</taxon>
        <taxon>Parasitiformes</taxon>
        <taxon>Mesostigmata</taxon>
        <taxon>Gamasina</taxon>
        <taxon>Dermanyssoidea</taxon>
        <taxon>Laelapidae</taxon>
        <taxon>Tropilaelaps</taxon>
    </lineage>
</organism>
<dbReference type="Pfam" id="PF05131">
    <property type="entry name" value="Pep3_Vps18"/>
    <property type="match status" value="1"/>
</dbReference>
<dbReference type="PANTHER" id="PTHR23323:SF26">
    <property type="entry name" value="VACUOLAR PROTEIN SORTING-ASSOCIATED PROTEIN 18 HOMOLOG"/>
    <property type="match status" value="1"/>
</dbReference>
<feature type="repeat" description="CHCR" evidence="8">
    <location>
        <begin position="484"/>
        <end position="639"/>
    </location>
</feature>
<dbReference type="GO" id="GO:0030897">
    <property type="term" value="C:HOPS complex"/>
    <property type="evidence" value="ECO:0007669"/>
    <property type="project" value="TreeGrafter"/>
</dbReference>
<evidence type="ECO:0000313" key="13">
    <source>
        <dbReference type="Proteomes" id="UP000192247"/>
    </source>
</evidence>
<feature type="compositionally biased region" description="Basic and acidic residues" evidence="9">
    <location>
        <begin position="775"/>
        <end position="797"/>
    </location>
</feature>
<protein>
    <recommendedName>
        <fullName evidence="3">Vacuolar protein sorting-associated protein 18 homolog</fullName>
    </recommendedName>
</protein>
<dbReference type="STRING" id="418985.A0A1V9XPL9"/>
<comment type="subcellular location">
    <subcellularLocation>
        <location evidence="1">Late endosome membrane</location>
        <topology evidence="1">Peripheral membrane protein</topology>
        <orientation evidence="1">Cytoplasmic side</orientation>
    </subcellularLocation>
</comment>
<dbReference type="GO" id="GO:0006886">
    <property type="term" value="P:intracellular protein transport"/>
    <property type="evidence" value="ECO:0007669"/>
    <property type="project" value="UniProtKB-UniRule"/>
</dbReference>
<sequence length="857" mass="96575">MREATAINGLHLELVSSPIGGHPQAVVYISTARCLYTFCGLTIAAIELQPVFENVFSPSSVSWAYNHSRELPNPSKKSILHLLKPKGMSQPTHLACLFGPVGVYHADLTTLTASFGTPDNGPWLRFSEEPQTLEFDPPCQTELSILEQPVSMVLSKYHILVLFADKLRVFGQLDHALVMEDRFPQGRMLGLARDPMNGSTWAFSQTAVFKYKIYDEDRHMWRVLLAKKKYDDALLFCKNDPFKLNKVCLQQAQDLFNQGQFEQAALKFCDTFSSFEEVSLRFLEVDQQSALRIFLKQKLTSLAKLVTSGKDPSKKPQLIMVATWLIQLYLNRLGHLKHQTLKKDVECPASVKDELATMDDELRTMLSTGIVHELIKVNQKPFYKLVANHGDEDLLLAFSEMMQDYGRVIQQHIQNKRFEEALSVLRSQGDPELYYRFSPELMSRLPEQLVDCWVSESRKLDPAKLVPALVQLKAVIVDGETDYGHVGLDGDSLDSQCDTFDPRAPHILQSIRYLEYCVDKGRCKDEAIHNYLIALYARLGAEDKLQNYLEREGDQLSTLPYDAKFALRVFAELGLPKASIHVYGVLGLHSEALELALQQLQDVPLAQRIANRPDDDDERKKLWLVIAAHVIHQGEDVGKAMELLASCELLRIEDVLPFFPEFVCIDHFKEAICNSLQSYKGQICSLRESMAAATDATDQIRTEIVEVRNRCYVVDCGNQCDVCGFALLSQAFFVFPCLHRFHAQCLQDAIREMPPPPSVQSQPNSTNTNTSHLRNTADKDVTTVGDRETTSSDRGKNIDTSLRGSSLGMSGGPSMLKGGTDDICAQECLYCGELIADSISVPFFGIEEYERKHKQWL</sequence>
<dbReference type="AlphaFoldDB" id="A0A1V9XPL9"/>
<evidence type="ECO:0000256" key="3">
    <source>
        <dbReference type="ARBA" id="ARBA00017338"/>
    </source>
</evidence>
<dbReference type="PROSITE" id="PS50236">
    <property type="entry name" value="CHCR"/>
    <property type="match status" value="1"/>
</dbReference>
<dbReference type="Proteomes" id="UP000192247">
    <property type="component" value="Unassembled WGS sequence"/>
</dbReference>
<dbReference type="GO" id="GO:0048284">
    <property type="term" value="P:organelle fusion"/>
    <property type="evidence" value="ECO:0007669"/>
    <property type="project" value="TreeGrafter"/>
</dbReference>
<comment type="similarity">
    <text evidence="2">Belongs to the VPS18 family.</text>
</comment>
<keyword evidence="13" id="KW-1185">Reference proteome</keyword>
<dbReference type="InterPro" id="IPR007810">
    <property type="entry name" value="Pep3/Vps18_beta-prop"/>
</dbReference>
<dbReference type="EMBL" id="MNPL01006366">
    <property type="protein sequence ID" value="OQR75434.1"/>
    <property type="molecule type" value="Genomic_DNA"/>
</dbReference>
<dbReference type="GO" id="GO:0007032">
    <property type="term" value="P:endosome organization"/>
    <property type="evidence" value="ECO:0007669"/>
    <property type="project" value="TreeGrafter"/>
</dbReference>
<evidence type="ECO:0000256" key="7">
    <source>
        <dbReference type="ARBA" id="ARBA00023136"/>
    </source>
</evidence>
<evidence type="ECO:0000259" key="11">
    <source>
        <dbReference type="Pfam" id="PF26148"/>
    </source>
</evidence>
<feature type="region of interest" description="Disordered" evidence="9">
    <location>
        <begin position="753"/>
        <end position="804"/>
    </location>
</feature>
<evidence type="ECO:0000256" key="6">
    <source>
        <dbReference type="ARBA" id="ARBA00022833"/>
    </source>
</evidence>
<dbReference type="FunCoup" id="A0A1V9XPL9">
    <property type="interactions" value="1914"/>
</dbReference>
<feature type="domain" description="Pep3/Vps18 beta-propeller" evidence="10">
    <location>
        <begin position="4"/>
        <end position="213"/>
    </location>
</feature>
<dbReference type="GO" id="GO:0006904">
    <property type="term" value="P:vesicle docking involved in exocytosis"/>
    <property type="evidence" value="ECO:0007669"/>
    <property type="project" value="TreeGrafter"/>
</dbReference>
<dbReference type="InterPro" id="IPR058919">
    <property type="entry name" value="Pep3/Vps18_RING_C"/>
</dbReference>
<evidence type="ECO:0000313" key="12">
    <source>
        <dbReference type="EMBL" id="OQR75434.1"/>
    </source>
</evidence>
<dbReference type="Pfam" id="PF26148">
    <property type="entry name" value="VPS18_RING_C"/>
    <property type="match status" value="1"/>
</dbReference>
<accession>A0A1V9XPL9</accession>
<proteinExistence type="inferred from homology"/>
<dbReference type="InParanoid" id="A0A1V9XPL9"/>
<dbReference type="GO" id="GO:0031902">
    <property type="term" value="C:late endosome membrane"/>
    <property type="evidence" value="ECO:0007669"/>
    <property type="project" value="UniProtKB-SubCell"/>
</dbReference>
<keyword evidence="4" id="KW-0479">Metal-binding</keyword>
<comment type="caution">
    <text evidence="12">The sequence shown here is derived from an EMBL/GenBank/DDBJ whole genome shotgun (WGS) entry which is preliminary data.</text>
</comment>
<dbReference type="GO" id="GO:0030674">
    <property type="term" value="F:protein-macromolecule adaptor activity"/>
    <property type="evidence" value="ECO:0007669"/>
    <property type="project" value="TreeGrafter"/>
</dbReference>
<reference evidence="12 13" key="1">
    <citation type="journal article" date="2017" name="Gigascience">
        <title>Draft genome of the honey bee ectoparasitic mite, Tropilaelaps mercedesae, is shaped by the parasitic life history.</title>
        <authorList>
            <person name="Dong X."/>
            <person name="Armstrong S.D."/>
            <person name="Xia D."/>
            <person name="Makepeace B.L."/>
            <person name="Darby A.C."/>
            <person name="Kadowaki T."/>
        </authorList>
    </citation>
    <scope>NUCLEOTIDE SEQUENCE [LARGE SCALE GENOMIC DNA]</scope>
    <source>
        <strain evidence="12">Wuxi-XJTLU</strain>
    </source>
</reference>
<evidence type="ECO:0000256" key="5">
    <source>
        <dbReference type="ARBA" id="ARBA00022771"/>
    </source>
</evidence>
<evidence type="ECO:0000256" key="2">
    <source>
        <dbReference type="ARBA" id="ARBA00010454"/>
    </source>
</evidence>
<keyword evidence="7" id="KW-0472">Membrane</keyword>
<name>A0A1V9XPL9_9ACAR</name>
<gene>
    <name evidence="12" type="ORF">BIW11_03261</name>
</gene>
<dbReference type="InterPro" id="IPR000547">
    <property type="entry name" value="Clathrin_H-chain/VPS_repeat"/>
</dbReference>
<feature type="domain" description="Pep3/Vps18 RING C-terminal" evidence="11">
    <location>
        <begin position="714"/>
        <end position="749"/>
    </location>
</feature>
<feature type="compositionally biased region" description="Polar residues" evidence="9">
    <location>
        <begin position="764"/>
        <end position="774"/>
    </location>
</feature>
<evidence type="ECO:0000256" key="1">
    <source>
        <dbReference type="ARBA" id="ARBA00004492"/>
    </source>
</evidence>
<dbReference type="GO" id="GO:0008333">
    <property type="term" value="P:endosome to lysosome transport"/>
    <property type="evidence" value="ECO:0007669"/>
    <property type="project" value="TreeGrafter"/>
</dbReference>
<keyword evidence="6" id="KW-0862">Zinc</keyword>
<evidence type="ECO:0000259" key="10">
    <source>
        <dbReference type="Pfam" id="PF05131"/>
    </source>
</evidence>
<dbReference type="OrthoDB" id="1845386at2759"/>
<evidence type="ECO:0000256" key="4">
    <source>
        <dbReference type="ARBA" id="ARBA00022723"/>
    </source>
</evidence>
<dbReference type="PANTHER" id="PTHR23323">
    <property type="entry name" value="VACUOLAR PROTEIN SORTING-ASSOCIATED PROTEIN"/>
    <property type="match status" value="1"/>
</dbReference>
<keyword evidence="5" id="KW-0863">Zinc-finger</keyword>